<sequence>MKRKQFMFAYLHRTQRLLQSFSETANGTLTYASTNVHERKPYGRHDDLLSMFYTFLEISSGKLPWAEDGNEEAVALKKWKTTPEMLIGRKPEAAYQIYSKLQSLTYKDSIDYKWFKDKFRSMITIVPAEAVATRTCTCECKQQNNIQENHEISSMSVD</sequence>
<keyword evidence="1" id="KW-0418">Kinase</keyword>
<dbReference type="Gene3D" id="1.10.510.10">
    <property type="entry name" value="Transferase(Phosphotransferase) domain 1"/>
    <property type="match status" value="1"/>
</dbReference>
<dbReference type="GO" id="GO:0016301">
    <property type="term" value="F:kinase activity"/>
    <property type="evidence" value="ECO:0007669"/>
    <property type="project" value="UniProtKB-KW"/>
</dbReference>
<organism evidence="1 2">
    <name type="scientific">Trichinella patagoniensis</name>
    <dbReference type="NCBI Taxonomy" id="990121"/>
    <lineage>
        <taxon>Eukaryota</taxon>
        <taxon>Metazoa</taxon>
        <taxon>Ecdysozoa</taxon>
        <taxon>Nematoda</taxon>
        <taxon>Enoplea</taxon>
        <taxon>Dorylaimia</taxon>
        <taxon>Trichinellida</taxon>
        <taxon>Trichinellidae</taxon>
        <taxon>Trichinella</taxon>
    </lineage>
</organism>
<dbReference type="OrthoDB" id="5979581at2759"/>
<dbReference type="InterPro" id="IPR050235">
    <property type="entry name" value="CK1_Ser-Thr_kinase"/>
</dbReference>
<keyword evidence="1" id="KW-0808">Transferase</keyword>
<dbReference type="InterPro" id="IPR011009">
    <property type="entry name" value="Kinase-like_dom_sf"/>
</dbReference>
<dbReference type="PANTHER" id="PTHR11909">
    <property type="entry name" value="CASEIN KINASE-RELATED"/>
    <property type="match status" value="1"/>
</dbReference>
<comment type="caution">
    <text evidence="1">The sequence shown here is derived from an EMBL/GenBank/DDBJ whole genome shotgun (WGS) entry which is preliminary data.</text>
</comment>
<protein>
    <submittedName>
        <fullName evidence="1">Tau-tubulin kinase 1</fullName>
    </submittedName>
</protein>
<dbReference type="SUPFAM" id="SSF56112">
    <property type="entry name" value="Protein kinase-like (PK-like)"/>
    <property type="match status" value="1"/>
</dbReference>
<dbReference type="STRING" id="990121.A0A0V0ZUQ4"/>
<proteinExistence type="predicted"/>
<dbReference type="EMBL" id="JYDQ01000077">
    <property type="protein sequence ID" value="KRY16455.1"/>
    <property type="molecule type" value="Genomic_DNA"/>
</dbReference>
<name>A0A0V0ZUQ4_9BILA</name>
<accession>A0A0V0ZUQ4</accession>
<reference evidence="1 2" key="1">
    <citation type="submission" date="2015-01" db="EMBL/GenBank/DDBJ databases">
        <title>Evolution of Trichinella species and genotypes.</title>
        <authorList>
            <person name="Korhonen P.K."/>
            <person name="Edoardo P."/>
            <person name="Giuseppe L.R."/>
            <person name="Gasser R.B."/>
        </authorList>
    </citation>
    <scope>NUCLEOTIDE SEQUENCE [LARGE SCALE GENOMIC DNA]</scope>
    <source>
        <strain evidence="1">ISS2496</strain>
    </source>
</reference>
<gene>
    <name evidence="1" type="primary">Ttbk1</name>
    <name evidence="1" type="ORF">T12_11852</name>
</gene>
<keyword evidence="2" id="KW-1185">Reference proteome</keyword>
<dbReference type="AlphaFoldDB" id="A0A0V0ZUQ4"/>
<evidence type="ECO:0000313" key="1">
    <source>
        <dbReference type="EMBL" id="KRY16455.1"/>
    </source>
</evidence>
<dbReference type="Proteomes" id="UP000054783">
    <property type="component" value="Unassembled WGS sequence"/>
</dbReference>
<evidence type="ECO:0000313" key="2">
    <source>
        <dbReference type="Proteomes" id="UP000054783"/>
    </source>
</evidence>